<organism evidence="7 8">
    <name type="scientific">Abiotrophia defectiva ATCC 49176</name>
    <dbReference type="NCBI Taxonomy" id="592010"/>
    <lineage>
        <taxon>Bacteria</taxon>
        <taxon>Bacillati</taxon>
        <taxon>Bacillota</taxon>
        <taxon>Bacilli</taxon>
        <taxon>Lactobacillales</taxon>
        <taxon>Aerococcaceae</taxon>
        <taxon>Abiotrophia</taxon>
    </lineage>
</organism>
<comment type="similarity">
    <text evidence="2">Belongs to the LemA family.</text>
</comment>
<protein>
    <submittedName>
        <fullName evidence="7">LemA family protein</fullName>
    </submittedName>
</protein>
<sequence length="193" mass="21622">MFFMSTLWTVLGIIAGIVVLLVVFWASVYNRLVRLRNWSEESFSQVDVQLQRRNDLIPNLVETVKGYSKHESETLDAVVKARQQIVNLPMDATPEQKNELSNQLTGALSRLLAVAEAYPELKANQNYLDLQRSLEETEDLIAKARQIYNSSIGQYNTGIQTFPNSLVAGLSGFTPKAYLQAPAEAKEAPKVSF</sequence>
<feature type="transmembrane region" description="Helical" evidence="6">
    <location>
        <begin position="6"/>
        <end position="28"/>
    </location>
</feature>
<evidence type="ECO:0000256" key="5">
    <source>
        <dbReference type="ARBA" id="ARBA00023136"/>
    </source>
</evidence>
<proteinExistence type="inferred from homology"/>
<dbReference type="Gene3D" id="1.20.1440.20">
    <property type="entry name" value="LemA-like domain"/>
    <property type="match status" value="1"/>
</dbReference>
<evidence type="ECO:0000256" key="4">
    <source>
        <dbReference type="ARBA" id="ARBA00022989"/>
    </source>
</evidence>
<comment type="subcellular location">
    <subcellularLocation>
        <location evidence="1">Membrane</location>
        <topology evidence="1">Single-pass membrane protein</topology>
    </subcellularLocation>
</comment>
<evidence type="ECO:0000256" key="3">
    <source>
        <dbReference type="ARBA" id="ARBA00022692"/>
    </source>
</evidence>
<keyword evidence="8" id="KW-1185">Reference proteome</keyword>
<gene>
    <name evidence="7" type="ORF">GCWU000182_000659</name>
</gene>
<dbReference type="Proteomes" id="UP000019050">
    <property type="component" value="Unassembled WGS sequence"/>
</dbReference>
<dbReference type="InterPro" id="IPR023353">
    <property type="entry name" value="LemA-like_dom_sf"/>
</dbReference>
<keyword evidence="4 6" id="KW-1133">Transmembrane helix</keyword>
<keyword evidence="5 6" id="KW-0472">Membrane</keyword>
<evidence type="ECO:0000256" key="6">
    <source>
        <dbReference type="SAM" id="Phobius"/>
    </source>
</evidence>
<evidence type="ECO:0000256" key="2">
    <source>
        <dbReference type="ARBA" id="ARBA00008854"/>
    </source>
</evidence>
<dbReference type="EMBL" id="ACIN03000004">
    <property type="protein sequence ID" value="ESK65925.1"/>
    <property type="molecule type" value="Genomic_DNA"/>
</dbReference>
<accession>W1Q3X4</accession>
<dbReference type="HOGENOM" id="CLU_056714_2_2_9"/>
<comment type="caution">
    <text evidence="7">The sequence shown here is derived from an EMBL/GenBank/DDBJ whole genome shotgun (WGS) entry which is preliminary data.</text>
</comment>
<dbReference type="PANTHER" id="PTHR34478">
    <property type="entry name" value="PROTEIN LEMA"/>
    <property type="match status" value="1"/>
</dbReference>
<dbReference type="InterPro" id="IPR007156">
    <property type="entry name" value="MamQ_LemA"/>
</dbReference>
<name>W1Q3X4_ABIDE</name>
<evidence type="ECO:0000256" key="1">
    <source>
        <dbReference type="ARBA" id="ARBA00004167"/>
    </source>
</evidence>
<dbReference type="Pfam" id="PF04011">
    <property type="entry name" value="LemA"/>
    <property type="match status" value="1"/>
</dbReference>
<dbReference type="AlphaFoldDB" id="W1Q3X4"/>
<dbReference type="PANTHER" id="PTHR34478:SF2">
    <property type="entry name" value="MEMBRANE PROTEIN"/>
    <property type="match status" value="1"/>
</dbReference>
<dbReference type="SUPFAM" id="SSF140478">
    <property type="entry name" value="LemA-like"/>
    <property type="match status" value="1"/>
</dbReference>
<dbReference type="GO" id="GO:0016020">
    <property type="term" value="C:membrane"/>
    <property type="evidence" value="ECO:0007669"/>
    <property type="project" value="UniProtKB-SubCell"/>
</dbReference>
<reference evidence="7" key="1">
    <citation type="submission" date="2013-06" db="EMBL/GenBank/DDBJ databases">
        <authorList>
            <person name="Weinstock G."/>
            <person name="Sodergren E."/>
            <person name="Clifton S."/>
            <person name="Fulton L."/>
            <person name="Fulton B."/>
            <person name="Courtney L."/>
            <person name="Fronick C."/>
            <person name="Harrison M."/>
            <person name="Strong C."/>
            <person name="Farmer C."/>
            <person name="Delahaunty K."/>
            <person name="Markovic C."/>
            <person name="Hall O."/>
            <person name="Minx P."/>
            <person name="Tomlinson C."/>
            <person name="Mitreva M."/>
            <person name="Nelson J."/>
            <person name="Hou S."/>
            <person name="Wollam A."/>
            <person name="Pepin K.H."/>
            <person name="Johnson M."/>
            <person name="Bhonagiri V."/>
            <person name="Nash W.E."/>
            <person name="Warren W."/>
            <person name="Chinwalla A."/>
            <person name="Mardis E.R."/>
            <person name="Wilson R.K."/>
        </authorList>
    </citation>
    <scope>NUCLEOTIDE SEQUENCE [LARGE SCALE GENOMIC DNA]</scope>
    <source>
        <strain evidence="7">ATCC 49176</strain>
    </source>
</reference>
<dbReference type="STRING" id="592010.GCWU000182_000659"/>
<keyword evidence="3 6" id="KW-0812">Transmembrane</keyword>
<dbReference type="eggNOG" id="COG1704">
    <property type="taxonomic scope" value="Bacteria"/>
</dbReference>
<evidence type="ECO:0000313" key="7">
    <source>
        <dbReference type="EMBL" id="ESK65925.1"/>
    </source>
</evidence>
<evidence type="ECO:0000313" key="8">
    <source>
        <dbReference type="Proteomes" id="UP000019050"/>
    </source>
</evidence>